<evidence type="ECO:0000256" key="1">
    <source>
        <dbReference type="SAM" id="SignalP"/>
    </source>
</evidence>
<reference evidence="2 3" key="1">
    <citation type="submission" date="2016-07" db="EMBL/GenBank/DDBJ databases">
        <title>Pervasive Adenine N6-methylation of Active Genes in Fungi.</title>
        <authorList>
            <consortium name="DOE Joint Genome Institute"/>
            <person name="Mondo S.J."/>
            <person name="Dannebaum R.O."/>
            <person name="Kuo R.C."/>
            <person name="Labutti K."/>
            <person name="Haridas S."/>
            <person name="Kuo A."/>
            <person name="Salamov A."/>
            <person name="Ahrendt S.R."/>
            <person name="Lipzen A."/>
            <person name="Sullivan W."/>
            <person name="Andreopoulos W.B."/>
            <person name="Clum A."/>
            <person name="Lindquist E."/>
            <person name="Daum C."/>
            <person name="Ramamoorthy G.K."/>
            <person name="Gryganskyi A."/>
            <person name="Culley D."/>
            <person name="Magnuson J.K."/>
            <person name="James T.Y."/>
            <person name="O'Malley M.A."/>
            <person name="Stajich J.E."/>
            <person name="Spatafora J.W."/>
            <person name="Visel A."/>
            <person name="Grigoriev I.V."/>
        </authorList>
    </citation>
    <scope>NUCLEOTIDE SEQUENCE [LARGE SCALE GENOMIC DNA]</scope>
    <source>
        <strain evidence="2 3">CBS 115471</strain>
    </source>
</reference>
<name>A0A1Y1ZF21_9PLEO</name>
<sequence length="171" mass="19080">MGTLVFIRLLCTKSATGLLDVEGSFWVKSRGSFSSFLQQNNLGSTLCTLTLFGAHGKRGFLTHPNPFTVTDYHIAQLHALHTRSLLAANKTASLFTRCGYPYPKGAWKISHPLHGLTLRDEMDATKLRGKIALYNFSDIPIHDSEIFESKVSSRTDFLSGAHYLCDYFFSV</sequence>
<dbReference type="Proteomes" id="UP000193144">
    <property type="component" value="Unassembled WGS sequence"/>
</dbReference>
<evidence type="ECO:0000313" key="3">
    <source>
        <dbReference type="Proteomes" id="UP000193144"/>
    </source>
</evidence>
<gene>
    <name evidence="2" type="ORF">BCR34DRAFT_387681</name>
</gene>
<protein>
    <submittedName>
        <fullName evidence="2">Uncharacterized protein</fullName>
    </submittedName>
</protein>
<dbReference type="AlphaFoldDB" id="A0A1Y1ZF21"/>
<evidence type="ECO:0000313" key="2">
    <source>
        <dbReference type="EMBL" id="ORY08848.1"/>
    </source>
</evidence>
<organism evidence="2 3">
    <name type="scientific">Clohesyomyces aquaticus</name>
    <dbReference type="NCBI Taxonomy" id="1231657"/>
    <lineage>
        <taxon>Eukaryota</taxon>
        <taxon>Fungi</taxon>
        <taxon>Dikarya</taxon>
        <taxon>Ascomycota</taxon>
        <taxon>Pezizomycotina</taxon>
        <taxon>Dothideomycetes</taxon>
        <taxon>Pleosporomycetidae</taxon>
        <taxon>Pleosporales</taxon>
        <taxon>Lindgomycetaceae</taxon>
        <taxon>Clohesyomyces</taxon>
    </lineage>
</organism>
<feature type="chain" id="PRO_5011011816" evidence="1">
    <location>
        <begin position="18"/>
        <end position="171"/>
    </location>
</feature>
<keyword evidence="3" id="KW-1185">Reference proteome</keyword>
<dbReference type="EMBL" id="MCFA01000094">
    <property type="protein sequence ID" value="ORY08848.1"/>
    <property type="molecule type" value="Genomic_DNA"/>
</dbReference>
<feature type="signal peptide" evidence="1">
    <location>
        <begin position="1"/>
        <end position="17"/>
    </location>
</feature>
<comment type="caution">
    <text evidence="2">The sequence shown here is derived from an EMBL/GenBank/DDBJ whole genome shotgun (WGS) entry which is preliminary data.</text>
</comment>
<proteinExistence type="predicted"/>
<keyword evidence="1" id="KW-0732">Signal</keyword>
<accession>A0A1Y1ZF21</accession>